<evidence type="ECO:0000313" key="1">
    <source>
        <dbReference type="EMBL" id="TFZ83564.1"/>
    </source>
</evidence>
<dbReference type="EMBL" id="SRIO01000003">
    <property type="protein sequence ID" value="TFZ83564.1"/>
    <property type="molecule type" value="Genomic_DNA"/>
</dbReference>
<comment type="caution">
    <text evidence="1">The sequence shown here is derived from an EMBL/GenBank/DDBJ whole genome shotgun (WGS) entry which is preliminary data.</text>
</comment>
<dbReference type="InterPro" id="IPR014993">
    <property type="entry name" value="DUF1841"/>
</dbReference>
<name>A0A4Z0FCQ9_9GAMM</name>
<protein>
    <submittedName>
        <fullName evidence="1">DUF1841 family protein</fullName>
    </submittedName>
</protein>
<dbReference type="AlphaFoldDB" id="A0A4Z0FCQ9"/>
<reference evidence="1 2" key="1">
    <citation type="journal article" date="2019" name="ISME J.">
        <title>Candidatus Macondimonas diazotrophica, a novel gammaproteobacterial genus dominating crude-oil-contaminated coastal sediments.</title>
        <authorList>
            <person name="Karthikeyan S."/>
            <person name="Konstantinidis K."/>
        </authorList>
    </citation>
    <scope>NUCLEOTIDE SEQUENCE [LARGE SCALE GENOMIC DNA]</scope>
    <source>
        <strain evidence="1 2">KTK01</strain>
    </source>
</reference>
<evidence type="ECO:0000313" key="2">
    <source>
        <dbReference type="Proteomes" id="UP000297890"/>
    </source>
</evidence>
<accession>A0A4Z0FCQ9</accession>
<dbReference type="Proteomes" id="UP000297890">
    <property type="component" value="Unassembled WGS sequence"/>
</dbReference>
<proteinExistence type="predicted"/>
<keyword evidence="2" id="KW-1185">Reference proteome</keyword>
<organism evidence="1 2">
    <name type="scientific">Candidatus Macondimonas diazotrophica</name>
    <dbReference type="NCBI Taxonomy" id="2305248"/>
    <lineage>
        <taxon>Bacteria</taxon>
        <taxon>Pseudomonadati</taxon>
        <taxon>Pseudomonadota</taxon>
        <taxon>Gammaproteobacteria</taxon>
        <taxon>Chromatiales</taxon>
        <taxon>Ectothiorhodospiraceae</taxon>
        <taxon>Candidatus Macondimonas</taxon>
    </lineage>
</organism>
<dbReference type="Pfam" id="PF08897">
    <property type="entry name" value="DUF1841"/>
    <property type="match status" value="1"/>
</dbReference>
<dbReference type="OrthoDB" id="9789432at2"/>
<sequence>MFGNDRAGLRAQYATAWQKARAGEALSPLETALATLVEEHPEYQSLFEGSGEALAQHEFPPERGTENPFLHLGLHMALREQVTTDRPSGIRRIHQRLSSRQGSAHAAEHRMMSCLGQALWEAQRSGQPPDENRYLECLKGL</sequence>
<dbReference type="RefSeq" id="WP_135280981.1">
    <property type="nucleotide sequence ID" value="NZ_SRIO01000003.1"/>
</dbReference>
<gene>
    <name evidence="1" type="ORF">E4680_03440</name>
</gene>